<keyword evidence="2" id="KW-1185">Reference proteome</keyword>
<dbReference type="AlphaFoldDB" id="A0A428NRY6"/>
<sequence>MPAIDVVTPITNWVTNKHLDIAEASDLPGGWEIWAQVDINIWFNRHTAAIMVRSPNCYIIPAGQADFAVTEGLGYQDAVMEFKVWNSVSEQANAFARRLLADWQKVRTYTIAGGFTGNRFWSIGISNVNGQNAIQAVLNNAGAQYQCQTFQGFDVWAFMVDR</sequence>
<evidence type="ECO:0000313" key="2">
    <source>
        <dbReference type="Proteomes" id="UP000287972"/>
    </source>
</evidence>
<comment type="caution">
    <text evidence="1">The sequence shown here is derived from an EMBL/GenBank/DDBJ whole genome shotgun (WGS) entry which is preliminary data.</text>
</comment>
<organism evidence="1 2">
    <name type="scientific">Fusarium floridanum</name>
    <dbReference type="NCBI Taxonomy" id="1325733"/>
    <lineage>
        <taxon>Eukaryota</taxon>
        <taxon>Fungi</taxon>
        <taxon>Dikarya</taxon>
        <taxon>Ascomycota</taxon>
        <taxon>Pezizomycotina</taxon>
        <taxon>Sordariomycetes</taxon>
        <taxon>Hypocreomycetidae</taxon>
        <taxon>Hypocreales</taxon>
        <taxon>Nectriaceae</taxon>
        <taxon>Fusarium</taxon>
        <taxon>Fusarium solani species complex</taxon>
    </lineage>
</organism>
<protein>
    <submittedName>
        <fullName evidence="1">Uncharacterized protein</fullName>
    </submittedName>
</protein>
<dbReference type="Proteomes" id="UP000287972">
    <property type="component" value="Unassembled WGS sequence"/>
</dbReference>
<dbReference type="EMBL" id="NKCL01001110">
    <property type="protein sequence ID" value="RSL43522.1"/>
    <property type="molecule type" value="Genomic_DNA"/>
</dbReference>
<name>A0A428NRY6_9HYPO</name>
<gene>
    <name evidence="1" type="ORF">CEP51_016351</name>
</gene>
<proteinExistence type="predicted"/>
<reference evidence="1 2" key="1">
    <citation type="submission" date="2017-06" db="EMBL/GenBank/DDBJ databases">
        <title>Comparative genomic analysis of Ambrosia Fusariam Clade fungi.</title>
        <authorList>
            <person name="Stajich J.E."/>
            <person name="Carrillo J."/>
            <person name="Kijimoto T."/>
            <person name="Eskalen A."/>
            <person name="O'Donnell K."/>
            <person name="Kasson M."/>
        </authorList>
    </citation>
    <scope>NUCLEOTIDE SEQUENCE [LARGE SCALE GENOMIC DNA]</scope>
    <source>
        <strain evidence="1 2">NRRL62606</strain>
    </source>
</reference>
<evidence type="ECO:0000313" key="1">
    <source>
        <dbReference type="EMBL" id="RSL43522.1"/>
    </source>
</evidence>
<accession>A0A428NRY6</accession>